<reference evidence="7 8" key="1">
    <citation type="journal article" date="2022" name="Int. J. Syst. Evol. Microbiol.">
        <title>&lt;i&gt;Sideroxyarcus emersonii&lt;/i&gt; gen. nov. sp. nov., a neutrophilic, microaerobic iron- and thiosulfate-oxidizing bacterium isolated from iron-rich wetland sediment.</title>
        <authorList>
            <person name="Kato S."/>
            <person name="Itoh T."/>
            <person name="Iino T."/>
            <person name="Ohkuma M."/>
        </authorList>
    </citation>
    <scope>NUCLEOTIDE SEQUENCE [LARGE SCALE GENOMIC DNA]</scope>
    <source>
        <strain evidence="7 8">MIZ01</strain>
    </source>
</reference>
<comment type="similarity">
    <text evidence="2">Belongs to the MipA/OmpV family.</text>
</comment>
<evidence type="ECO:0000256" key="2">
    <source>
        <dbReference type="ARBA" id="ARBA00005722"/>
    </source>
</evidence>
<proteinExistence type="inferred from homology"/>
<dbReference type="GO" id="GO:0009279">
    <property type="term" value="C:cell outer membrane"/>
    <property type="evidence" value="ECO:0007669"/>
    <property type="project" value="UniProtKB-SubCell"/>
</dbReference>
<protein>
    <recommendedName>
        <fullName evidence="9">MipA/OmpV family protein</fullName>
    </recommendedName>
</protein>
<dbReference type="Pfam" id="PF06629">
    <property type="entry name" value="MipA"/>
    <property type="match status" value="1"/>
</dbReference>
<dbReference type="RefSeq" id="WP_237247502.1">
    <property type="nucleotide sequence ID" value="NZ_AP023423.1"/>
</dbReference>
<dbReference type="AlphaFoldDB" id="A0AAN2BXQ1"/>
<sequence>MMRRLALFLIIAAPLPALAANLDVEPIPDLPLNNVPRIPVAENVPAESPWKFSLGGGASYAPRYEGAANDRMRFMPLLEASYKDGKAFISLLRGIGYNFSDDRDSQYGVRLAPGYGRWQSADPRLNGTGDIRFIPEAGLFFNRRFAPWYVSSGISTGSHGVHAELGAGINFPLSTADRMRLGTNLNWGDGKFNQTYFGVTPEQAAASGYVLTTYNAGAGIKDYALTANWLHNYSKEWFSNGGVSYKWLTGPALQSPLVQRRGMESVNFLVGYRF</sequence>
<evidence type="ECO:0000313" key="8">
    <source>
        <dbReference type="Proteomes" id="UP001320326"/>
    </source>
</evidence>
<evidence type="ECO:0000256" key="6">
    <source>
        <dbReference type="SAM" id="SignalP"/>
    </source>
</evidence>
<feature type="chain" id="PRO_5043019984" description="MipA/OmpV family protein" evidence="6">
    <location>
        <begin position="20"/>
        <end position="274"/>
    </location>
</feature>
<dbReference type="PANTHER" id="PTHR38776">
    <property type="entry name" value="MLTA-INTERACTING PROTEIN-RELATED"/>
    <property type="match status" value="1"/>
</dbReference>
<name>A0AAN2BXQ1_9PROT</name>
<dbReference type="EMBL" id="AP023423">
    <property type="protein sequence ID" value="BCK86318.1"/>
    <property type="molecule type" value="Genomic_DNA"/>
</dbReference>
<dbReference type="Proteomes" id="UP001320326">
    <property type="component" value="Chromosome"/>
</dbReference>
<accession>A0AAN2BXQ1</accession>
<comment type="subcellular location">
    <subcellularLocation>
        <location evidence="1">Cell outer membrane</location>
    </subcellularLocation>
</comment>
<keyword evidence="4" id="KW-0472">Membrane</keyword>
<evidence type="ECO:0000256" key="5">
    <source>
        <dbReference type="ARBA" id="ARBA00023237"/>
    </source>
</evidence>
<evidence type="ECO:0008006" key="9">
    <source>
        <dbReference type="Google" id="ProtNLM"/>
    </source>
</evidence>
<gene>
    <name evidence="7" type="ORF">MIZ01_0072</name>
</gene>
<feature type="signal peptide" evidence="6">
    <location>
        <begin position="1"/>
        <end position="19"/>
    </location>
</feature>
<keyword evidence="5" id="KW-0998">Cell outer membrane</keyword>
<dbReference type="PANTHER" id="PTHR38776:SF1">
    <property type="entry name" value="MLTA-INTERACTING PROTEIN-RELATED"/>
    <property type="match status" value="1"/>
</dbReference>
<dbReference type="InterPro" id="IPR010583">
    <property type="entry name" value="MipA"/>
</dbReference>
<organism evidence="7 8">
    <name type="scientific">Sideroxyarcus emersonii</name>
    <dbReference type="NCBI Taxonomy" id="2764705"/>
    <lineage>
        <taxon>Bacteria</taxon>
        <taxon>Pseudomonadati</taxon>
        <taxon>Pseudomonadota</taxon>
        <taxon>Betaproteobacteria</taxon>
        <taxon>Nitrosomonadales</taxon>
        <taxon>Gallionellaceae</taxon>
        <taxon>Sideroxyarcus</taxon>
    </lineage>
</organism>
<dbReference type="KEGG" id="seme:MIZ01_0072"/>
<evidence type="ECO:0000313" key="7">
    <source>
        <dbReference type="EMBL" id="BCK86318.1"/>
    </source>
</evidence>
<evidence type="ECO:0000256" key="4">
    <source>
        <dbReference type="ARBA" id="ARBA00023136"/>
    </source>
</evidence>
<keyword evidence="3 6" id="KW-0732">Signal</keyword>
<evidence type="ECO:0000256" key="3">
    <source>
        <dbReference type="ARBA" id="ARBA00022729"/>
    </source>
</evidence>
<keyword evidence="8" id="KW-1185">Reference proteome</keyword>
<evidence type="ECO:0000256" key="1">
    <source>
        <dbReference type="ARBA" id="ARBA00004442"/>
    </source>
</evidence>